<dbReference type="Gene3D" id="3.30.450.30">
    <property type="entry name" value="Dynein light chain 2a, cytoplasmic"/>
    <property type="match status" value="1"/>
</dbReference>
<keyword evidence="3" id="KW-0963">Cytoplasm</keyword>
<dbReference type="SUPFAM" id="SSF55770">
    <property type="entry name" value="Profilin (actin-binding protein)"/>
    <property type="match status" value="1"/>
</dbReference>
<comment type="similarity">
    <text evidence="2 6">Belongs to the profilin family.</text>
</comment>
<name>A0A1L9RK96_ASPWE</name>
<dbReference type="GO" id="GO:0005856">
    <property type="term" value="C:cytoskeleton"/>
    <property type="evidence" value="ECO:0007669"/>
    <property type="project" value="UniProtKB-SubCell"/>
</dbReference>
<dbReference type="OrthoDB" id="421374at2759"/>
<keyword evidence="5" id="KW-0206">Cytoskeleton</keyword>
<dbReference type="InterPro" id="IPR048278">
    <property type="entry name" value="PFN"/>
</dbReference>
<evidence type="ECO:0000313" key="7">
    <source>
        <dbReference type="EMBL" id="OJJ35352.1"/>
    </source>
</evidence>
<evidence type="ECO:0000256" key="2">
    <source>
        <dbReference type="ARBA" id="ARBA00010058"/>
    </source>
</evidence>
<evidence type="ECO:0000313" key="8">
    <source>
        <dbReference type="Proteomes" id="UP000184383"/>
    </source>
</evidence>
<dbReference type="EMBL" id="KV878212">
    <property type="protein sequence ID" value="OJJ35352.1"/>
    <property type="molecule type" value="Genomic_DNA"/>
</dbReference>
<dbReference type="InterPro" id="IPR036140">
    <property type="entry name" value="PFN_sf"/>
</dbReference>
<dbReference type="STRING" id="1073089.A0A1L9RK96"/>
<dbReference type="RefSeq" id="XP_040689028.1">
    <property type="nucleotide sequence ID" value="XM_040830899.1"/>
</dbReference>
<evidence type="ECO:0000256" key="1">
    <source>
        <dbReference type="ARBA" id="ARBA00004245"/>
    </source>
</evidence>
<dbReference type="Proteomes" id="UP000184383">
    <property type="component" value="Unassembled WGS sequence"/>
</dbReference>
<protein>
    <recommendedName>
        <fullName evidence="6">Profilin</fullName>
    </recommendedName>
</protein>
<proteinExistence type="inferred from homology"/>
<accession>A0A1L9RK96</accession>
<dbReference type="GeneID" id="63746747"/>
<dbReference type="SMART" id="SM00392">
    <property type="entry name" value="PROF"/>
    <property type="match status" value="1"/>
</dbReference>
<dbReference type="PRINTS" id="PR01640">
    <property type="entry name" value="PROFILINPLNT"/>
</dbReference>
<keyword evidence="4 6" id="KW-0009">Actin-binding</keyword>
<organism evidence="7 8">
    <name type="scientific">Aspergillus wentii DTO 134E9</name>
    <dbReference type="NCBI Taxonomy" id="1073089"/>
    <lineage>
        <taxon>Eukaryota</taxon>
        <taxon>Fungi</taxon>
        <taxon>Dikarya</taxon>
        <taxon>Ascomycota</taxon>
        <taxon>Pezizomycotina</taxon>
        <taxon>Eurotiomycetes</taxon>
        <taxon>Eurotiomycetidae</taxon>
        <taxon>Eurotiales</taxon>
        <taxon>Aspergillaceae</taxon>
        <taxon>Aspergillus</taxon>
        <taxon>Aspergillus subgen. Cremei</taxon>
    </lineage>
</organism>
<evidence type="ECO:0000256" key="6">
    <source>
        <dbReference type="RuleBase" id="RU003909"/>
    </source>
</evidence>
<dbReference type="PRINTS" id="PR00392">
    <property type="entry name" value="PROFILIN"/>
</dbReference>
<dbReference type="CDD" id="cd00148">
    <property type="entry name" value="PROF"/>
    <property type="match status" value="1"/>
</dbReference>
<reference evidence="8" key="1">
    <citation type="journal article" date="2017" name="Genome Biol.">
        <title>Comparative genomics reveals high biological diversity and specific adaptations in the industrially and medically important fungal genus Aspergillus.</title>
        <authorList>
            <person name="de Vries R.P."/>
            <person name="Riley R."/>
            <person name="Wiebenga A."/>
            <person name="Aguilar-Osorio G."/>
            <person name="Amillis S."/>
            <person name="Uchima C.A."/>
            <person name="Anderluh G."/>
            <person name="Asadollahi M."/>
            <person name="Askin M."/>
            <person name="Barry K."/>
            <person name="Battaglia E."/>
            <person name="Bayram O."/>
            <person name="Benocci T."/>
            <person name="Braus-Stromeyer S.A."/>
            <person name="Caldana C."/>
            <person name="Canovas D."/>
            <person name="Cerqueira G.C."/>
            <person name="Chen F."/>
            <person name="Chen W."/>
            <person name="Choi C."/>
            <person name="Clum A."/>
            <person name="Dos Santos R.A."/>
            <person name="Damasio A.R."/>
            <person name="Diallinas G."/>
            <person name="Emri T."/>
            <person name="Fekete E."/>
            <person name="Flipphi M."/>
            <person name="Freyberg S."/>
            <person name="Gallo A."/>
            <person name="Gournas C."/>
            <person name="Habgood R."/>
            <person name="Hainaut M."/>
            <person name="Harispe M.L."/>
            <person name="Henrissat B."/>
            <person name="Hilden K.S."/>
            <person name="Hope R."/>
            <person name="Hossain A."/>
            <person name="Karabika E."/>
            <person name="Karaffa L."/>
            <person name="Karanyi Z."/>
            <person name="Krasevec N."/>
            <person name="Kuo A."/>
            <person name="Kusch H."/>
            <person name="LaButti K."/>
            <person name="Lagendijk E.L."/>
            <person name="Lapidus A."/>
            <person name="Levasseur A."/>
            <person name="Lindquist E."/>
            <person name="Lipzen A."/>
            <person name="Logrieco A.F."/>
            <person name="MacCabe A."/>
            <person name="Maekelae M.R."/>
            <person name="Malavazi I."/>
            <person name="Melin P."/>
            <person name="Meyer V."/>
            <person name="Mielnichuk N."/>
            <person name="Miskei M."/>
            <person name="Molnar A.P."/>
            <person name="Mule G."/>
            <person name="Ngan C.Y."/>
            <person name="Orejas M."/>
            <person name="Orosz E."/>
            <person name="Ouedraogo J.P."/>
            <person name="Overkamp K.M."/>
            <person name="Park H.-S."/>
            <person name="Perrone G."/>
            <person name="Piumi F."/>
            <person name="Punt P.J."/>
            <person name="Ram A.F."/>
            <person name="Ramon A."/>
            <person name="Rauscher S."/>
            <person name="Record E."/>
            <person name="Riano-Pachon D.M."/>
            <person name="Robert V."/>
            <person name="Roehrig J."/>
            <person name="Ruller R."/>
            <person name="Salamov A."/>
            <person name="Salih N.S."/>
            <person name="Samson R.A."/>
            <person name="Sandor E."/>
            <person name="Sanguinetti M."/>
            <person name="Schuetze T."/>
            <person name="Sepcic K."/>
            <person name="Shelest E."/>
            <person name="Sherlock G."/>
            <person name="Sophianopoulou V."/>
            <person name="Squina F.M."/>
            <person name="Sun H."/>
            <person name="Susca A."/>
            <person name="Todd R.B."/>
            <person name="Tsang A."/>
            <person name="Unkles S.E."/>
            <person name="van de Wiele N."/>
            <person name="van Rossen-Uffink D."/>
            <person name="Oliveira J.V."/>
            <person name="Vesth T.C."/>
            <person name="Visser J."/>
            <person name="Yu J.-H."/>
            <person name="Zhou M."/>
            <person name="Andersen M.R."/>
            <person name="Archer D.B."/>
            <person name="Baker S.E."/>
            <person name="Benoit I."/>
            <person name="Brakhage A.A."/>
            <person name="Braus G.H."/>
            <person name="Fischer R."/>
            <person name="Frisvad J.C."/>
            <person name="Goldman G.H."/>
            <person name="Houbraken J."/>
            <person name="Oakley B."/>
            <person name="Pocsi I."/>
            <person name="Scazzocchio C."/>
            <person name="Seiboth B."/>
            <person name="vanKuyk P.A."/>
            <person name="Wortman J."/>
            <person name="Dyer P.S."/>
            <person name="Grigoriev I.V."/>
        </authorList>
    </citation>
    <scope>NUCLEOTIDE SEQUENCE [LARGE SCALE GENOMIC DNA]</scope>
    <source>
        <strain evidence="8">DTO 134E9</strain>
    </source>
</reference>
<comment type="subcellular location">
    <subcellularLocation>
        <location evidence="1">Cytoplasm</location>
        <location evidence="1">Cytoskeleton</location>
    </subcellularLocation>
</comment>
<dbReference type="PANTHER" id="PTHR11604:SF0">
    <property type="entry name" value="PROFILIN"/>
    <property type="match status" value="1"/>
</dbReference>
<dbReference type="InterPro" id="IPR005455">
    <property type="entry name" value="PFN_euk"/>
</dbReference>
<dbReference type="AlphaFoldDB" id="A0A1L9RK96"/>
<dbReference type="VEuPathDB" id="FungiDB:ASPWEDRAFT_172164"/>
<dbReference type="PANTHER" id="PTHR11604">
    <property type="entry name" value="PROFILIN"/>
    <property type="match status" value="1"/>
</dbReference>
<keyword evidence="8" id="KW-1185">Reference proteome</keyword>
<dbReference type="GO" id="GO:0005938">
    <property type="term" value="C:cell cortex"/>
    <property type="evidence" value="ECO:0007669"/>
    <property type="project" value="TreeGrafter"/>
</dbReference>
<evidence type="ECO:0000256" key="3">
    <source>
        <dbReference type="ARBA" id="ARBA00022490"/>
    </source>
</evidence>
<dbReference type="Pfam" id="PF00235">
    <property type="entry name" value="Profilin"/>
    <property type="match status" value="1"/>
</dbReference>
<dbReference type="GO" id="GO:0003785">
    <property type="term" value="F:actin monomer binding"/>
    <property type="evidence" value="ECO:0007669"/>
    <property type="project" value="TreeGrafter"/>
</dbReference>
<evidence type="ECO:0000256" key="5">
    <source>
        <dbReference type="ARBA" id="ARBA00023212"/>
    </source>
</evidence>
<evidence type="ECO:0000256" key="4">
    <source>
        <dbReference type="ARBA" id="ARBA00023203"/>
    </source>
</evidence>
<gene>
    <name evidence="7" type="ORF">ASPWEDRAFT_172164</name>
</gene>
<sequence length="127" mass="13363">MSFQGYVDSSLIATGNIDKAAIFSGVGDSVWGTSTGFSATPQELQSIIEGLSDAGPLHDNGLYLNGQKYLVTSADRKSLQAKKDHEGVYVFKTNQALILAHSPEGVAHEAAASVTKQLGDYLTGMGQ</sequence>